<dbReference type="Proteomes" id="UP001595699">
    <property type="component" value="Unassembled WGS sequence"/>
</dbReference>
<gene>
    <name evidence="3" type="ORF">ACFOUW_12965</name>
</gene>
<accession>A0ABV7YAH7</accession>
<keyword evidence="1" id="KW-0812">Transmembrane</keyword>
<keyword evidence="2" id="KW-0732">Signal</keyword>
<evidence type="ECO:0000313" key="3">
    <source>
        <dbReference type="EMBL" id="MFC3761748.1"/>
    </source>
</evidence>
<feature type="chain" id="PRO_5045652427" evidence="2">
    <location>
        <begin position="25"/>
        <end position="124"/>
    </location>
</feature>
<dbReference type="RefSeq" id="WP_205114404.1">
    <property type="nucleotide sequence ID" value="NZ_JAFBCM010000001.1"/>
</dbReference>
<feature type="signal peptide" evidence="2">
    <location>
        <begin position="1"/>
        <end position="24"/>
    </location>
</feature>
<evidence type="ECO:0000256" key="1">
    <source>
        <dbReference type="SAM" id="Phobius"/>
    </source>
</evidence>
<reference evidence="4" key="1">
    <citation type="journal article" date="2019" name="Int. J. Syst. Evol. Microbiol.">
        <title>The Global Catalogue of Microorganisms (GCM) 10K type strain sequencing project: providing services to taxonomists for standard genome sequencing and annotation.</title>
        <authorList>
            <consortium name="The Broad Institute Genomics Platform"/>
            <consortium name="The Broad Institute Genome Sequencing Center for Infectious Disease"/>
            <person name="Wu L."/>
            <person name="Ma J."/>
        </authorList>
    </citation>
    <scope>NUCLEOTIDE SEQUENCE [LARGE SCALE GENOMIC DNA]</scope>
    <source>
        <strain evidence="4">CGMCC 4.7241</strain>
    </source>
</reference>
<dbReference type="EMBL" id="JBHRZH010000009">
    <property type="protein sequence ID" value="MFC3761748.1"/>
    <property type="molecule type" value="Genomic_DNA"/>
</dbReference>
<protein>
    <submittedName>
        <fullName evidence="3">Uncharacterized protein</fullName>
    </submittedName>
</protein>
<evidence type="ECO:0000256" key="2">
    <source>
        <dbReference type="SAM" id="SignalP"/>
    </source>
</evidence>
<comment type="caution">
    <text evidence="3">The sequence shown here is derived from an EMBL/GenBank/DDBJ whole genome shotgun (WGS) entry which is preliminary data.</text>
</comment>
<organism evidence="3 4">
    <name type="scientific">Tenggerimyces flavus</name>
    <dbReference type="NCBI Taxonomy" id="1708749"/>
    <lineage>
        <taxon>Bacteria</taxon>
        <taxon>Bacillati</taxon>
        <taxon>Actinomycetota</taxon>
        <taxon>Actinomycetes</taxon>
        <taxon>Propionibacteriales</taxon>
        <taxon>Nocardioidaceae</taxon>
        <taxon>Tenggerimyces</taxon>
    </lineage>
</organism>
<sequence>MNRVTSINIASGLAVFGVTTIALAAPAAARPYDPESRFTHSTKCIGDEPLNAHLQEYLPLCPPDDLAAETPPGWDPVHVAAGAGGGIVITCLAFTGALTIRRNRRHQLLVPSASDSNGMDVLER</sequence>
<keyword evidence="1" id="KW-1133">Transmembrane helix</keyword>
<feature type="transmembrane region" description="Helical" evidence="1">
    <location>
        <begin position="79"/>
        <end position="100"/>
    </location>
</feature>
<keyword evidence="1" id="KW-0472">Membrane</keyword>
<proteinExistence type="predicted"/>
<keyword evidence="4" id="KW-1185">Reference proteome</keyword>
<name>A0ABV7YAH7_9ACTN</name>
<evidence type="ECO:0000313" key="4">
    <source>
        <dbReference type="Proteomes" id="UP001595699"/>
    </source>
</evidence>